<name>A0A9X1VCI3_9BACL</name>
<feature type="domain" description="Response regulatory" evidence="8">
    <location>
        <begin position="2"/>
        <end position="116"/>
    </location>
</feature>
<keyword evidence="2" id="KW-0902">Two-component regulatory system</keyword>
<sequence>MRVLIVEDHIDVASVIEAALLDERFETEVCHNGRTGLERALDASYDVMILDIMLPDVSGHYVLKEIRKAGLTTPVLFLTARDSVEDRVIGLDYGADDYLTKPFDVAELLARVRALSRRKGSIFQEDQIAYRRIRMSPQAHDAFVDKNPLHLTVKEYELLEYFLVNAEQILTRQQIFYRVWGFNSDSGSAVVDVYVHYVRKKLALYGCDDYVQTVRGVGFMLKES</sequence>
<dbReference type="Pfam" id="PF00486">
    <property type="entry name" value="Trans_reg_C"/>
    <property type="match status" value="1"/>
</dbReference>
<evidence type="ECO:0000256" key="1">
    <source>
        <dbReference type="ARBA" id="ARBA00022553"/>
    </source>
</evidence>
<dbReference type="EMBL" id="JALBUF010000005">
    <property type="protein sequence ID" value="MCI0183532.1"/>
    <property type="molecule type" value="Genomic_DNA"/>
</dbReference>
<gene>
    <name evidence="10" type="primary">arlR_2</name>
    <name evidence="10" type="ORF">MM817_01815</name>
</gene>
<evidence type="ECO:0000259" key="8">
    <source>
        <dbReference type="PROSITE" id="PS50110"/>
    </source>
</evidence>
<dbReference type="InterPro" id="IPR011006">
    <property type="entry name" value="CheY-like_superfamily"/>
</dbReference>
<feature type="domain" description="OmpR/PhoB-type" evidence="9">
    <location>
        <begin position="125"/>
        <end position="223"/>
    </location>
</feature>
<dbReference type="InterPro" id="IPR039420">
    <property type="entry name" value="WalR-like"/>
</dbReference>
<dbReference type="GO" id="GO:0032993">
    <property type="term" value="C:protein-DNA complex"/>
    <property type="evidence" value="ECO:0007669"/>
    <property type="project" value="TreeGrafter"/>
</dbReference>
<evidence type="ECO:0000313" key="11">
    <source>
        <dbReference type="Proteomes" id="UP001139263"/>
    </source>
</evidence>
<keyword evidence="3" id="KW-0805">Transcription regulation</keyword>
<dbReference type="GO" id="GO:0006355">
    <property type="term" value="P:regulation of DNA-templated transcription"/>
    <property type="evidence" value="ECO:0007669"/>
    <property type="project" value="InterPro"/>
</dbReference>
<dbReference type="Gene3D" id="1.10.10.10">
    <property type="entry name" value="Winged helix-like DNA-binding domain superfamily/Winged helix DNA-binding domain"/>
    <property type="match status" value="1"/>
</dbReference>
<evidence type="ECO:0000313" key="10">
    <source>
        <dbReference type="EMBL" id="MCI0183532.1"/>
    </source>
</evidence>
<dbReference type="InterPro" id="IPR016032">
    <property type="entry name" value="Sig_transdc_resp-reg_C-effctor"/>
</dbReference>
<dbReference type="Pfam" id="PF00072">
    <property type="entry name" value="Response_reg"/>
    <property type="match status" value="1"/>
</dbReference>
<dbReference type="PROSITE" id="PS50110">
    <property type="entry name" value="RESPONSE_REGULATORY"/>
    <property type="match status" value="1"/>
</dbReference>
<comment type="caution">
    <text evidence="10">The sequence shown here is derived from an EMBL/GenBank/DDBJ whole genome shotgun (WGS) entry which is preliminary data.</text>
</comment>
<dbReference type="Proteomes" id="UP001139263">
    <property type="component" value="Unassembled WGS sequence"/>
</dbReference>
<dbReference type="Gene3D" id="3.40.50.2300">
    <property type="match status" value="1"/>
</dbReference>
<protein>
    <submittedName>
        <fullName evidence="10">Response regulator ArlR</fullName>
    </submittedName>
</protein>
<keyword evidence="4 7" id="KW-0238">DNA-binding</keyword>
<proteinExistence type="predicted"/>
<dbReference type="SMART" id="SM00862">
    <property type="entry name" value="Trans_reg_C"/>
    <property type="match status" value="1"/>
</dbReference>
<feature type="modified residue" description="4-aspartylphosphate" evidence="6">
    <location>
        <position position="51"/>
    </location>
</feature>
<dbReference type="SMART" id="SM00448">
    <property type="entry name" value="REC"/>
    <property type="match status" value="1"/>
</dbReference>
<dbReference type="InterPro" id="IPR036388">
    <property type="entry name" value="WH-like_DNA-bd_sf"/>
</dbReference>
<dbReference type="CDD" id="cd00383">
    <property type="entry name" value="trans_reg_C"/>
    <property type="match status" value="1"/>
</dbReference>
<dbReference type="InterPro" id="IPR001867">
    <property type="entry name" value="OmpR/PhoB-type_DNA-bd"/>
</dbReference>
<evidence type="ECO:0000256" key="5">
    <source>
        <dbReference type="ARBA" id="ARBA00023163"/>
    </source>
</evidence>
<organism evidence="10 11">
    <name type="scientific">Sulfoacidibacillus ferrooxidans</name>
    <dbReference type="NCBI Taxonomy" id="2005001"/>
    <lineage>
        <taxon>Bacteria</taxon>
        <taxon>Bacillati</taxon>
        <taxon>Bacillota</taxon>
        <taxon>Bacilli</taxon>
        <taxon>Bacillales</taxon>
        <taxon>Alicyclobacillaceae</taxon>
        <taxon>Sulfoacidibacillus</taxon>
    </lineage>
</organism>
<dbReference type="SUPFAM" id="SSF46894">
    <property type="entry name" value="C-terminal effector domain of the bipartite response regulators"/>
    <property type="match status" value="1"/>
</dbReference>
<dbReference type="RefSeq" id="WP_241713958.1">
    <property type="nucleotide sequence ID" value="NZ_JALBUF010000005.1"/>
</dbReference>
<evidence type="ECO:0000256" key="2">
    <source>
        <dbReference type="ARBA" id="ARBA00023012"/>
    </source>
</evidence>
<dbReference type="PROSITE" id="PS51755">
    <property type="entry name" value="OMPR_PHOB"/>
    <property type="match status" value="1"/>
</dbReference>
<evidence type="ECO:0000256" key="4">
    <source>
        <dbReference type="ARBA" id="ARBA00023125"/>
    </source>
</evidence>
<dbReference type="SUPFAM" id="SSF52172">
    <property type="entry name" value="CheY-like"/>
    <property type="match status" value="1"/>
</dbReference>
<evidence type="ECO:0000256" key="6">
    <source>
        <dbReference type="PROSITE-ProRule" id="PRU00169"/>
    </source>
</evidence>
<evidence type="ECO:0000256" key="3">
    <source>
        <dbReference type="ARBA" id="ARBA00023015"/>
    </source>
</evidence>
<dbReference type="GO" id="GO:0005829">
    <property type="term" value="C:cytosol"/>
    <property type="evidence" value="ECO:0007669"/>
    <property type="project" value="TreeGrafter"/>
</dbReference>
<feature type="DNA-binding region" description="OmpR/PhoB-type" evidence="7">
    <location>
        <begin position="125"/>
        <end position="223"/>
    </location>
</feature>
<keyword evidence="5" id="KW-0804">Transcription</keyword>
<dbReference type="InterPro" id="IPR001789">
    <property type="entry name" value="Sig_transdc_resp-reg_receiver"/>
</dbReference>
<accession>A0A9X1VCI3</accession>
<dbReference type="AlphaFoldDB" id="A0A9X1VCI3"/>
<dbReference type="Gene3D" id="6.10.250.690">
    <property type="match status" value="1"/>
</dbReference>
<evidence type="ECO:0000259" key="9">
    <source>
        <dbReference type="PROSITE" id="PS51755"/>
    </source>
</evidence>
<dbReference type="PANTHER" id="PTHR48111">
    <property type="entry name" value="REGULATOR OF RPOS"/>
    <property type="match status" value="1"/>
</dbReference>
<reference evidence="10" key="1">
    <citation type="submission" date="2022-03" db="EMBL/GenBank/DDBJ databases">
        <title>Draft Genome Sequence of Firmicute Strain S0AB, a Heterotrophic Iron/Sulfur-Oxidizing Extreme Acidophile.</title>
        <authorList>
            <person name="Vergara E."/>
            <person name="Pakostova E."/>
            <person name="Johnson D.B."/>
            <person name="Holmes D.S."/>
        </authorList>
    </citation>
    <scope>NUCLEOTIDE SEQUENCE</scope>
    <source>
        <strain evidence="10">S0AB</strain>
    </source>
</reference>
<dbReference type="GO" id="GO:0000976">
    <property type="term" value="F:transcription cis-regulatory region binding"/>
    <property type="evidence" value="ECO:0007669"/>
    <property type="project" value="TreeGrafter"/>
</dbReference>
<dbReference type="GO" id="GO:0000156">
    <property type="term" value="F:phosphorelay response regulator activity"/>
    <property type="evidence" value="ECO:0007669"/>
    <property type="project" value="TreeGrafter"/>
</dbReference>
<keyword evidence="11" id="KW-1185">Reference proteome</keyword>
<evidence type="ECO:0000256" key="7">
    <source>
        <dbReference type="PROSITE-ProRule" id="PRU01091"/>
    </source>
</evidence>
<dbReference type="PANTHER" id="PTHR48111:SF22">
    <property type="entry name" value="REGULATOR OF RPOS"/>
    <property type="match status" value="1"/>
</dbReference>
<keyword evidence="1 6" id="KW-0597">Phosphoprotein</keyword>